<name>A0A285TIV1_9RHOB</name>
<keyword evidence="1" id="KW-0812">Transmembrane</keyword>
<sequence length="54" mass="5888">MRRDEPRFLRLRDGLTAPHRPAFPLSTFAAILAAGLLFANLGLRTALNLAAALE</sequence>
<organism evidence="2 3">
    <name type="scientific">Rhodobacter maris</name>
    <dbReference type="NCBI Taxonomy" id="446682"/>
    <lineage>
        <taxon>Bacteria</taxon>
        <taxon>Pseudomonadati</taxon>
        <taxon>Pseudomonadota</taxon>
        <taxon>Alphaproteobacteria</taxon>
        <taxon>Rhodobacterales</taxon>
        <taxon>Rhodobacter group</taxon>
        <taxon>Rhodobacter</taxon>
    </lineage>
</organism>
<evidence type="ECO:0000256" key="1">
    <source>
        <dbReference type="SAM" id="Phobius"/>
    </source>
</evidence>
<protein>
    <submittedName>
        <fullName evidence="2">Uncharacterized protein</fullName>
    </submittedName>
</protein>
<dbReference type="AlphaFoldDB" id="A0A285TIV1"/>
<dbReference type="EMBL" id="OBMT01000029">
    <property type="protein sequence ID" value="SOC22167.1"/>
    <property type="molecule type" value="Genomic_DNA"/>
</dbReference>
<keyword evidence="3" id="KW-1185">Reference proteome</keyword>
<evidence type="ECO:0000313" key="2">
    <source>
        <dbReference type="EMBL" id="SOC22167.1"/>
    </source>
</evidence>
<keyword evidence="1" id="KW-0472">Membrane</keyword>
<reference evidence="3" key="1">
    <citation type="submission" date="2017-08" db="EMBL/GenBank/DDBJ databases">
        <authorList>
            <person name="Varghese N."/>
            <person name="Submissions S."/>
        </authorList>
    </citation>
    <scope>NUCLEOTIDE SEQUENCE [LARGE SCALE GENOMIC DNA]</scope>
    <source>
        <strain evidence="3">JA276</strain>
    </source>
</reference>
<feature type="non-terminal residue" evidence="2">
    <location>
        <position position="54"/>
    </location>
</feature>
<accession>A0A285TIV1</accession>
<proteinExistence type="predicted"/>
<dbReference type="Proteomes" id="UP000219111">
    <property type="component" value="Unassembled WGS sequence"/>
</dbReference>
<keyword evidence="1" id="KW-1133">Transmembrane helix</keyword>
<feature type="transmembrane region" description="Helical" evidence="1">
    <location>
        <begin position="21"/>
        <end position="43"/>
    </location>
</feature>
<evidence type="ECO:0000313" key="3">
    <source>
        <dbReference type="Proteomes" id="UP000219111"/>
    </source>
</evidence>
<gene>
    <name evidence="2" type="ORF">SAMN05877831_1291</name>
</gene>